<dbReference type="InterPro" id="IPR036322">
    <property type="entry name" value="WD40_repeat_dom_sf"/>
</dbReference>
<dbReference type="PANTHER" id="PTHR19879">
    <property type="entry name" value="TRANSCRIPTION INITIATION FACTOR TFIID"/>
    <property type="match status" value="1"/>
</dbReference>
<evidence type="ECO:0000313" key="3">
    <source>
        <dbReference type="Proteomes" id="UP001159427"/>
    </source>
</evidence>
<reference evidence="2 3" key="1">
    <citation type="submission" date="2022-05" db="EMBL/GenBank/DDBJ databases">
        <authorList>
            <consortium name="Genoscope - CEA"/>
            <person name="William W."/>
        </authorList>
    </citation>
    <scope>NUCLEOTIDE SEQUENCE [LARGE SCALE GENOMIC DNA]</scope>
</reference>
<evidence type="ECO:0000313" key="2">
    <source>
        <dbReference type="EMBL" id="CAH3042067.1"/>
    </source>
</evidence>
<feature type="repeat" description="WD" evidence="1">
    <location>
        <begin position="88"/>
        <end position="129"/>
    </location>
</feature>
<dbReference type="InterPro" id="IPR015943">
    <property type="entry name" value="WD40/YVTN_repeat-like_dom_sf"/>
</dbReference>
<organism evidence="2 3">
    <name type="scientific">Porites evermanni</name>
    <dbReference type="NCBI Taxonomy" id="104178"/>
    <lineage>
        <taxon>Eukaryota</taxon>
        <taxon>Metazoa</taxon>
        <taxon>Cnidaria</taxon>
        <taxon>Anthozoa</taxon>
        <taxon>Hexacorallia</taxon>
        <taxon>Scleractinia</taxon>
        <taxon>Fungiina</taxon>
        <taxon>Poritidae</taxon>
        <taxon>Porites</taxon>
    </lineage>
</organism>
<keyword evidence="1" id="KW-0853">WD repeat</keyword>
<keyword evidence="3" id="KW-1185">Reference proteome</keyword>
<sequence>MKCCCLKGKANEQTNSAKEKFTPLRDMSARKSSSPEFEMRLLHRLEGHGGAVRYCTVDPGGKILATCSTDGKINLWSIATGENIRTLKDGHSAEVTACSFCSFGSILASSSRDKKVILWNYQTGKRASRLELHSDAVLFCAFSKDGKFLASASRDKTARLYKIRSEVGEFVPGADVKQLSGHTAAVNVVKFSLDGAIALTGSDDRTIRAWRKENDWACVCTLTDFYGPVKRIIFSPVKDPVFVTLAGYRATLWTMHGNNFTPNCSVDVRGSDKQIKDITFIPDGRYVVGVAVDGTVNIWDSAVEEKGACTTWKCLSHNLSQAGMKEGGRANKHEGAIEQTCCIFARRHFISADSSGLTHIWEIV</sequence>
<feature type="repeat" description="WD" evidence="1">
    <location>
        <begin position="179"/>
        <end position="210"/>
    </location>
</feature>
<dbReference type="Proteomes" id="UP001159427">
    <property type="component" value="Unassembled WGS sequence"/>
</dbReference>
<dbReference type="SUPFAM" id="SSF50978">
    <property type="entry name" value="WD40 repeat-like"/>
    <property type="match status" value="1"/>
</dbReference>
<accession>A0ABN8N491</accession>
<dbReference type="InterPro" id="IPR001680">
    <property type="entry name" value="WD40_rpt"/>
</dbReference>
<gene>
    <name evidence="2" type="ORF">PEVE_00040399</name>
</gene>
<dbReference type="PROSITE" id="PS50082">
    <property type="entry name" value="WD_REPEATS_2"/>
    <property type="match status" value="5"/>
</dbReference>
<feature type="repeat" description="WD" evidence="1">
    <location>
        <begin position="130"/>
        <end position="165"/>
    </location>
</feature>
<dbReference type="PANTHER" id="PTHR19879:SF9">
    <property type="entry name" value="TRANSCRIPTION INITIATION FACTOR TFIID SUBUNIT 5"/>
    <property type="match status" value="1"/>
</dbReference>
<dbReference type="CDD" id="cd00200">
    <property type="entry name" value="WD40"/>
    <property type="match status" value="1"/>
</dbReference>
<evidence type="ECO:0000256" key="1">
    <source>
        <dbReference type="PROSITE-ProRule" id="PRU00221"/>
    </source>
</evidence>
<dbReference type="Pfam" id="PF00400">
    <property type="entry name" value="WD40"/>
    <property type="match status" value="5"/>
</dbReference>
<feature type="repeat" description="WD" evidence="1">
    <location>
        <begin position="268"/>
        <end position="300"/>
    </location>
</feature>
<proteinExistence type="predicted"/>
<dbReference type="PROSITE" id="PS50294">
    <property type="entry name" value="WD_REPEATS_REGION"/>
    <property type="match status" value="5"/>
</dbReference>
<feature type="repeat" description="WD" evidence="1">
    <location>
        <begin position="45"/>
        <end position="86"/>
    </location>
</feature>
<protein>
    <submittedName>
        <fullName evidence="2">Uncharacterized protein</fullName>
    </submittedName>
</protein>
<dbReference type="EMBL" id="CALNXI010000735">
    <property type="protein sequence ID" value="CAH3042067.1"/>
    <property type="molecule type" value="Genomic_DNA"/>
</dbReference>
<dbReference type="Gene3D" id="2.130.10.10">
    <property type="entry name" value="YVTN repeat-like/Quinoprotein amine dehydrogenase"/>
    <property type="match status" value="2"/>
</dbReference>
<comment type="caution">
    <text evidence="2">The sequence shown here is derived from an EMBL/GenBank/DDBJ whole genome shotgun (WGS) entry which is preliminary data.</text>
</comment>
<name>A0ABN8N491_9CNID</name>
<dbReference type="SMART" id="SM00320">
    <property type="entry name" value="WD40"/>
    <property type="match status" value="7"/>
</dbReference>